<evidence type="ECO:0000256" key="5">
    <source>
        <dbReference type="PROSITE-ProRule" id="PRU00283"/>
    </source>
</evidence>
<keyword evidence="2 5" id="KW-0547">Nucleotide-binding</keyword>
<dbReference type="Proteomes" id="UP001469553">
    <property type="component" value="Unassembled WGS sequence"/>
</dbReference>
<dbReference type="InterPro" id="IPR026109">
    <property type="entry name" value="GKAP1"/>
</dbReference>
<feature type="coiled-coil region" evidence="6">
    <location>
        <begin position="1044"/>
        <end position="1082"/>
    </location>
</feature>
<dbReference type="PANTHER" id="PTHR47969">
    <property type="entry name" value="CHROMOSOME-ASSOCIATED KINESIN KIF4A-RELATED"/>
    <property type="match status" value="1"/>
</dbReference>
<organism evidence="9 10">
    <name type="scientific">Ameca splendens</name>
    <dbReference type="NCBI Taxonomy" id="208324"/>
    <lineage>
        <taxon>Eukaryota</taxon>
        <taxon>Metazoa</taxon>
        <taxon>Chordata</taxon>
        <taxon>Craniata</taxon>
        <taxon>Vertebrata</taxon>
        <taxon>Euteleostomi</taxon>
        <taxon>Actinopterygii</taxon>
        <taxon>Neopterygii</taxon>
        <taxon>Teleostei</taxon>
        <taxon>Neoteleostei</taxon>
        <taxon>Acanthomorphata</taxon>
        <taxon>Ovalentaria</taxon>
        <taxon>Atherinomorphae</taxon>
        <taxon>Cyprinodontiformes</taxon>
        <taxon>Goodeidae</taxon>
        <taxon>Ameca</taxon>
    </lineage>
</organism>
<keyword evidence="4" id="KW-0206">Cytoskeleton</keyword>
<evidence type="ECO:0000256" key="4">
    <source>
        <dbReference type="ARBA" id="ARBA00023212"/>
    </source>
</evidence>
<dbReference type="PANTHER" id="PTHR47969:SF25">
    <property type="entry name" value="KINESIN MOTOR DOMAIN-CONTAINING PROTEIN"/>
    <property type="match status" value="1"/>
</dbReference>
<evidence type="ECO:0000259" key="8">
    <source>
        <dbReference type="PROSITE" id="PS50067"/>
    </source>
</evidence>
<feature type="coiled-coil region" evidence="6">
    <location>
        <begin position="500"/>
        <end position="555"/>
    </location>
</feature>
<evidence type="ECO:0000313" key="9">
    <source>
        <dbReference type="EMBL" id="MEQ2294896.1"/>
    </source>
</evidence>
<keyword evidence="6" id="KW-0175">Coiled coil</keyword>
<feature type="region of interest" description="Disordered" evidence="7">
    <location>
        <begin position="1330"/>
        <end position="1350"/>
    </location>
</feature>
<feature type="coiled-coil region" evidence="6">
    <location>
        <begin position="850"/>
        <end position="884"/>
    </location>
</feature>
<keyword evidence="4" id="KW-0963">Cytoplasm</keyword>
<dbReference type="InterPro" id="IPR027417">
    <property type="entry name" value="P-loop_NTPase"/>
</dbReference>
<gene>
    <name evidence="9" type="ORF">AMECASPLE_008559</name>
</gene>
<feature type="compositionally biased region" description="Basic and acidic residues" evidence="7">
    <location>
        <begin position="1423"/>
        <end position="1435"/>
    </location>
</feature>
<reference evidence="9 10" key="1">
    <citation type="submission" date="2021-06" db="EMBL/GenBank/DDBJ databases">
        <authorList>
            <person name="Palmer J.M."/>
        </authorList>
    </citation>
    <scope>NUCLEOTIDE SEQUENCE [LARGE SCALE GENOMIC DNA]</scope>
    <source>
        <strain evidence="9 10">AS_MEX2019</strain>
        <tissue evidence="9">Muscle</tissue>
    </source>
</reference>
<comment type="subcellular location">
    <subcellularLocation>
        <location evidence="1">Cytoplasm</location>
        <location evidence="1">Cytoskeleton</location>
    </subcellularLocation>
</comment>
<keyword evidence="10" id="KW-1185">Reference proteome</keyword>
<evidence type="ECO:0000313" key="10">
    <source>
        <dbReference type="Proteomes" id="UP001469553"/>
    </source>
</evidence>
<feature type="region of interest" description="Disordered" evidence="7">
    <location>
        <begin position="1144"/>
        <end position="1166"/>
    </location>
</feature>
<feature type="compositionally biased region" description="Polar residues" evidence="7">
    <location>
        <begin position="1470"/>
        <end position="1481"/>
    </location>
</feature>
<dbReference type="InterPro" id="IPR001752">
    <property type="entry name" value="Kinesin_motor_dom"/>
</dbReference>
<sequence>MSEVCVRVAVRIRPLLRRELLHHHKVCVRVVPPGSAQVMLGSDRLFSFDHAFGPTASQDEVYESCVQPLVESLLDGYNATVFSYGQTGSGKTYTLGGGSQDEGGIIERVAQHVFLLLATQKNNESVEAMVRVSYMELYREELRDLLDMNTNYKELHIRDDEKGNTVVVGAREMVVTSAEELLSVVEMGNALRHTGATGMNEHSSRSHVILTLQVNICSQSNNNPSLKSVRSSKLCLVDLAGSERAGKTENTGAQFKESALINTGLLALGNVIRALSDRRRCRRGNSCSGAHVPYRDAKITRLLRDSLGGNAHTVMVACVSPSHHFVAETLNVLQFASKARHIRNCPGPAPPLTDIKSDPNTWQPGEARLRELEYEVQTLRELLKEKEKDMEREKTGSSGGEEDGFKLPIQMNVSKMDKRLNPGKAGQYLVLAKEAATLLANLSEASPSDLFRQNMQDWQERLAAVSQSHQTDNIDCSEGAGDQPPHVASLKLRGDLCKCQEALKEKEHNLEQKDEELRRIQKEVEKLLEERRTLLLALEEENERSRIQTEQLVNKQILIDRLRSNLMAVPGMTPGATGEASPSGNSCTRPHSVPLIRHSSLHHTRKIHSSPPACSLERVMAAFKMRGHLLLAEIEEKDEVYCPFITQQAESEERSRNNYEEEEMEMEGSMCRKKFRHSLNRTWTSWEKKQVLKPKSTGLELDNGKTAVQESDQIADTKENLMKKVRRCSNAERRIHELTVNMLMKEDLIKELDKTERETQAVDRDDTGEGKVLERLSMQSQQIRAEVYHSLQNMRQARAKLQRSLRELDDTADGNRKLYQDKEQTLESSAVPKGFHQEAAGSMLRDSSWLEEEEERVIQKRAQLQELEEELKRKEEVLHHREACLQQKNKLEIKMLQSSQALSRDLLHVSVQLESVEEQLQSQNSVRKTRGVTIGGLEKERDMLKMRRDTLEAQLRDNRVLTVEEEHSLLQLEEAIEALDTTLEFKNHSIQDQQKHLLVRNSPLHESKDTEPAEHADITRKLKKLSLPEAIELLIKYFNKVVCLREAERRLHLQCEELELHAEEQEAALREMEAAMQHLTLDADRRLTQQHRDHQNIIQLLLKKLKEGISGEAQQQIQDRIQHLEKELFFYRSSSRQLKKKLKDVLSDTDNQSPCTQESRQRQDTHIPVVNVQGEAPRYQLSSFVLFRATGLPYRQTSLVTAVSTTQLFSRYVMASSAMITVPTTASRFALLQIDSDSDSDTSDPGKTNSKPGRDSSSGKPRQGKSGPTTGSGGKGAQGSEKKKDKKKKKKEQQQSEANELRNLAFKKIPQKSCAPPPCVTLSGIASELLNPASGDHSIPSEGWQQWKQRDEQITTELYEADLEKALILSKLEYEQQKQSSTNSASPKSRGGKEGGGKKDKKKSQQAKDKKTVSLQDFQAEGTAEHLNRKQEEPRGTNLAPGIGQEERFFNKVEDDVSRIIQREKRLEQYVNSPGQEVNTSTEHEPDPRAEQLKYELEKKDQEIKKLKKTISEWEVKYKEVKARNAQLLKMLQQGEMKDKAEILLQVEELLHIKEELSSQVTILHAALEQERSKVKGLQSEQPKHQGNKKGKKGSEVDQ</sequence>
<feature type="compositionally biased region" description="Polar residues" evidence="7">
    <location>
        <begin position="1245"/>
        <end position="1260"/>
    </location>
</feature>
<feature type="domain" description="Kinesin motor" evidence="8">
    <location>
        <begin position="5"/>
        <end position="342"/>
    </location>
</feature>
<dbReference type="InterPro" id="IPR036961">
    <property type="entry name" value="Kinesin_motor_dom_sf"/>
</dbReference>
<feature type="region of interest" description="Disordered" evidence="7">
    <location>
        <begin position="1236"/>
        <end position="1304"/>
    </location>
</feature>
<dbReference type="PROSITE" id="PS50067">
    <property type="entry name" value="KINESIN_MOTOR_2"/>
    <property type="match status" value="1"/>
</dbReference>
<feature type="compositionally biased region" description="Polar residues" evidence="7">
    <location>
        <begin position="1377"/>
        <end position="1387"/>
    </location>
</feature>
<comment type="caution">
    <text evidence="9">The sequence shown here is derived from an EMBL/GenBank/DDBJ whole genome shotgun (WGS) entry which is preliminary data.</text>
</comment>
<dbReference type="EMBL" id="JAHRIP010038078">
    <property type="protein sequence ID" value="MEQ2294896.1"/>
    <property type="molecule type" value="Genomic_DNA"/>
</dbReference>
<evidence type="ECO:0000256" key="3">
    <source>
        <dbReference type="ARBA" id="ARBA00022840"/>
    </source>
</evidence>
<feature type="coiled-coil region" evidence="6">
    <location>
        <begin position="714"/>
        <end position="765"/>
    </location>
</feature>
<dbReference type="InterPro" id="IPR027640">
    <property type="entry name" value="Kinesin-like_fam"/>
</dbReference>
<accession>A0ABV0YMA9</accession>
<protein>
    <recommendedName>
        <fullName evidence="8">Kinesin motor domain-containing protein</fullName>
    </recommendedName>
</protein>
<dbReference type="Pfam" id="PF00225">
    <property type="entry name" value="Kinesin"/>
    <property type="match status" value="1"/>
</dbReference>
<feature type="coiled-coil region" evidence="6">
    <location>
        <begin position="1490"/>
        <end position="1531"/>
    </location>
</feature>
<dbReference type="InterPro" id="IPR019821">
    <property type="entry name" value="Kinesin_motor_CS"/>
</dbReference>
<feature type="region of interest" description="Disordered" evidence="7">
    <location>
        <begin position="386"/>
        <end position="405"/>
    </location>
</feature>
<feature type="compositionally biased region" description="Polar residues" evidence="7">
    <location>
        <begin position="1148"/>
        <end position="1158"/>
    </location>
</feature>
<keyword evidence="3 5" id="KW-0067">ATP-binding</keyword>
<evidence type="ECO:0000256" key="7">
    <source>
        <dbReference type="SAM" id="MobiDB-lite"/>
    </source>
</evidence>
<evidence type="ECO:0000256" key="2">
    <source>
        <dbReference type="ARBA" id="ARBA00022741"/>
    </source>
</evidence>
<dbReference type="SUPFAM" id="SSF52540">
    <property type="entry name" value="P-loop containing nucleoside triphosphate hydrolases"/>
    <property type="match status" value="1"/>
</dbReference>
<feature type="region of interest" description="Disordered" evidence="7">
    <location>
        <begin position="1374"/>
        <end position="1447"/>
    </location>
</feature>
<name>A0ABV0YMA9_9TELE</name>
<feature type="compositionally biased region" description="Basic and acidic residues" evidence="7">
    <location>
        <begin position="386"/>
        <end position="395"/>
    </location>
</feature>
<keyword evidence="5" id="KW-0505">Motor protein</keyword>
<feature type="region of interest" description="Disordered" evidence="7">
    <location>
        <begin position="1468"/>
        <end position="1489"/>
    </location>
</feature>
<evidence type="ECO:0000256" key="6">
    <source>
        <dbReference type="SAM" id="Coils"/>
    </source>
</evidence>
<comment type="similarity">
    <text evidence="5">Belongs to the TRAFAC class myosin-kinesin ATPase superfamily. Kinesin family.</text>
</comment>
<dbReference type="PRINTS" id="PR02083">
    <property type="entry name" value="GKINASEAP1"/>
</dbReference>
<dbReference type="SMART" id="SM00129">
    <property type="entry name" value="KISc"/>
    <property type="match status" value="1"/>
</dbReference>
<evidence type="ECO:0000256" key="1">
    <source>
        <dbReference type="ARBA" id="ARBA00004245"/>
    </source>
</evidence>
<dbReference type="Gene3D" id="3.40.850.10">
    <property type="entry name" value="Kinesin motor domain"/>
    <property type="match status" value="1"/>
</dbReference>
<dbReference type="PROSITE" id="PS00411">
    <property type="entry name" value="KINESIN_MOTOR_1"/>
    <property type="match status" value="1"/>
</dbReference>
<proteinExistence type="inferred from homology"/>
<feature type="binding site" evidence="5">
    <location>
        <begin position="85"/>
        <end position="92"/>
    </location>
    <ligand>
        <name>ATP</name>
        <dbReference type="ChEBI" id="CHEBI:30616"/>
    </ligand>
</feature>
<feature type="region of interest" description="Disordered" evidence="7">
    <location>
        <begin position="1572"/>
        <end position="1599"/>
    </location>
</feature>